<proteinExistence type="inferred from homology"/>
<dbReference type="InterPro" id="IPR008266">
    <property type="entry name" value="Tyr_kinase_AS"/>
</dbReference>
<sequence>MVFPDVSSNVILSEYEQCNAPLGMESGSIGDSDLTSSSTHDLSSVGPQMARIRTELEGGAWCPDKPIGPKSYEYVQIELHKLYFINAIETQGRFDNGQGNEYAEYYQIEYQRENNSSNWITYNNKKTNKTVLKGNINTYLAEKRFLLSPIIAKRIRIIPYSSRWRTVCMRVELYGCAFIGGIVSYTTSPSIDKDNVYDGGVGKLIDGIIGDNEDSRLSWKKSPVLVQFHFDTYYHFKTIRIYSVNNKYRSVQIKIDNNLPMRHKLSTSLSKTFADTIHLNQSKIVNIGKRVELLFEFDNGLLSLTEITFDNEPTILYSTTSTSVTTTNCPLACSALNNKITLLSSSSSLSLSSSSSSSTIIPLEWLTILIFSTLSLCFILLFTLVIIRIRNCHLRKNSNPYYKCSRLTSTANGSSVENNQNQSTRKINYDDLTSIGSYIYPITSTTSLLHTSSPSSLFKSEQYAIIDANSYAHCSTNNTFHYASSDIGQMSSKLVNLFNCSAIQEVVPSKYDYSLPSCVDQSKLFSVCKISESNYGEIFKGKYSLDNQSKSVLIKIIKSDMTDSTKQRFLSELGILSRLNHINIACVCAVQLDLLYFVQEHSDFGTLQHYYHKKINDLTFQKMNIYFSHQLSNALEYLSHLNIIHNDIAARNCLFYSDYTIKLTDCAMALSQYEHEYWLSNNGDKIPLRWIAPEALINNSTLKSDIYSFAVTLWELWSRCSYLPHASLTNEELYQYLVFRQSSNRIETLNESIIRLSQPVDCSKEIYDLLCECWHIDGTKRPNISDIALYFTRQINSLS</sequence>
<feature type="compositionally biased region" description="Low complexity" evidence="13">
    <location>
        <begin position="31"/>
        <end position="44"/>
    </location>
</feature>
<dbReference type="InterPro" id="IPR008979">
    <property type="entry name" value="Galactose-bd-like_sf"/>
</dbReference>
<dbReference type="SUPFAM" id="SSF56112">
    <property type="entry name" value="Protein kinase-like (PK-like)"/>
    <property type="match status" value="1"/>
</dbReference>
<name>A0A818JNJ8_9BILA</name>
<dbReference type="Proteomes" id="UP000663865">
    <property type="component" value="Unassembled WGS sequence"/>
</dbReference>
<dbReference type="PROSITE" id="PS00109">
    <property type="entry name" value="PROTEIN_KINASE_TYR"/>
    <property type="match status" value="1"/>
</dbReference>
<evidence type="ECO:0000256" key="3">
    <source>
        <dbReference type="ARBA" id="ARBA00022692"/>
    </source>
</evidence>
<dbReference type="PROSITE" id="PS01285">
    <property type="entry name" value="FA58C_1"/>
    <property type="match status" value="1"/>
</dbReference>
<organism evidence="17 19">
    <name type="scientific">Rotaria socialis</name>
    <dbReference type="NCBI Taxonomy" id="392032"/>
    <lineage>
        <taxon>Eukaryota</taxon>
        <taxon>Metazoa</taxon>
        <taxon>Spiralia</taxon>
        <taxon>Gnathifera</taxon>
        <taxon>Rotifera</taxon>
        <taxon>Eurotatoria</taxon>
        <taxon>Bdelloidea</taxon>
        <taxon>Philodinida</taxon>
        <taxon>Philodinidae</taxon>
        <taxon>Rotaria</taxon>
    </lineage>
</organism>
<feature type="region of interest" description="Disordered" evidence="13">
    <location>
        <begin position="26"/>
        <end position="46"/>
    </location>
</feature>
<evidence type="ECO:0000256" key="4">
    <source>
        <dbReference type="ARBA" id="ARBA00022729"/>
    </source>
</evidence>
<feature type="transmembrane region" description="Helical" evidence="14">
    <location>
        <begin position="365"/>
        <end position="387"/>
    </location>
</feature>
<dbReference type="GO" id="GO:0043235">
    <property type="term" value="C:receptor complex"/>
    <property type="evidence" value="ECO:0007669"/>
    <property type="project" value="TreeGrafter"/>
</dbReference>
<dbReference type="InterPro" id="IPR011009">
    <property type="entry name" value="Kinase-like_dom_sf"/>
</dbReference>
<dbReference type="PANTHER" id="PTHR24416:SF580">
    <property type="entry name" value="DISCOIDIN DOMAIN RECEPTOR, ISOFORM F"/>
    <property type="match status" value="1"/>
</dbReference>
<evidence type="ECO:0000256" key="7">
    <source>
        <dbReference type="ARBA" id="ARBA00022989"/>
    </source>
</evidence>
<comment type="caution">
    <text evidence="17">The sequence shown here is derived from an EMBL/GenBank/DDBJ whole genome shotgun (WGS) entry which is preliminary data.</text>
</comment>
<evidence type="ECO:0000256" key="11">
    <source>
        <dbReference type="ARBA" id="ARBA00023180"/>
    </source>
</evidence>
<protein>
    <submittedName>
        <fullName evidence="17">Uncharacterized protein</fullName>
    </submittedName>
</protein>
<reference evidence="17" key="1">
    <citation type="submission" date="2021-02" db="EMBL/GenBank/DDBJ databases">
        <authorList>
            <person name="Nowell W R."/>
        </authorList>
    </citation>
    <scope>NUCLEOTIDE SEQUENCE</scope>
</reference>
<dbReference type="InterPro" id="IPR001245">
    <property type="entry name" value="Ser-Thr/Tyr_kinase_cat_dom"/>
</dbReference>
<dbReference type="PROSITE" id="PS50011">
    <property type="entry name" value="PROTEIN_KINASE_DOM"/>
    <property type="match status" value="1"/>
</dbReference>
<evidence type="ECO:0000256" key="12">
    <source>
        <dbReference type="ARBA" id="ARBA00061639"/>
    </source>
</evidence>
<keyword evidence="11" id="KW-0325">Glycoprotein</keyword>
<dbReference type="SUPFAM" id="SSF49785">
    <property type="entry name" value="Galactose-binding domain-like"/>
    <property type="match status" value="1"/>
</dbReference>
<dbReference type="PROSITE" id="PS01286">
    <property type="entry name" value="FA58C_2"/>
    <property type="match status" value="1"/>
</dbReference>
<keyword evidence="4" id="KW-0732">Signal</keyword>
<dbReference type="GO" id="GO:0051897">
    <property type="term" value="P:positive regulation of phosphatidylinositol 3-kinase/protein kinase B signal transduction"/>
    <property type="evidence" value="ECO:0007669"/>
    <property type="project" value="TreeGrafter"/>
</dbReference>
<dbReference type="Proteomes" id="UP000663838">
    <property type="component" value="Unassembled WGS sequence"/>
</dbReference>
<gene>
    <name evidence="17" type="ORF">KIK155_LOCUS17828</name>
    <name evidence="18" type="ORF">TOA249_LOCUS21917</name>
</gene>
<evidence type="ECO:0000259" key="15">
    <source>
        <dbReference type="PROSITE" id="PS50011"/>
    </source>
</evidence>
<dbReference type="InterPro" id="IPR000421">
    <property type="entry name" value="FA58C"/>
</dbReference>
<dbReference type="GO" id="GO:0005524">
    <property type="term" value="F:ATP binding"/>
    <property type="evidence" value="ECO:0007669"/>
    <property type="project" value="UniProtKB-KW"/>
</dbReference>
<evidence type="ECO:0000256" key="8">
    <source>
        <dbReference type="ARBA" id="ARBA00023136"/>
    </source>
</evidence>
<feature type="domain" description="F5/8 type C" evidence="16">
    <location>
        <begin position="18"/>
        <end position="176"/>
    </location>
</feature>
<evidence type="ECO:0000256" key="2">
    <source>
        <dbReference type="ARBA" id="ARBA00022475"/>
    </source>
</evidence>
<keyword evidence="6" id="KW-0067">ATP-binding</keyword>
<comment type="subcellular location">
    <subcellularLocation>
        <location evidence="1">Cell membrane</location>
        <topology evidence="1">Single-pass type I membrane protein</topology>
    </subcellularLocation>
</comment>
<evidence type="ECO:0000256" key="1">
    <source>
        <dbReference type="ARBA" id="ARBA00004251"/>
    </source>
</evidence>
<dbReference type="GO" id="GO:0005518">
    <property type="term" value="F:collagen binding"/>
    <property type="evidence" value="ECO:0007669"/>
    <property type="project" value="TreeGrafter"/>
</dbReference>
<evidence type="ECO:0000259" key="16">
    <source>
        <dbReference type="PROSITE" id="PS50022"/>
    </source>
</evidence>
<keyword evidence="2" id="KW-1003">Cell membrane</keyword>
<dbReference type="Pfam" id="PF07714">
    <property type="entry name" value="PK_Tyr_Ser-Thr"/>
    <property type="match status" value="1"/>
</dbReference>
<accession>A0A818JNJ8</accession>
<dbReference type="PROSITE" id="PS50022">
    <property type="entry name" value="FA58C_3"/>
    <property type="match status" value="1"/>
</dbReference>
<evidence type="ECO:0000313" key="17">
    <source>
        <dbReference type="EMBL" id="CAF3538528.1"/>
    </source>
</evidence>
<dbReference type="PANTHER" id="PTHR24416">
    <property type="entry name" value="TYROSINE-PROTEIN KINASE RECEPTOR"/>
    <property type="match status" value="1"/>
</dbReference>
<dbReference type="FunFam" id="2.60.120.260:FF:000007">
    <property type="entry name" value="Discoidin domain receptor tyrosine kinase 1"/>
    <property type="match status" value="1"/>
</dbReference>
<dbReference type="GO" id="GO:0005886">
    <property type="term" value="C:plasma membrane"/>
    <property type="evidence" value="ECO:0007669"/>
    <property type="project" value="UniProtKB-SubCell"/>
</dbReference>
<keyword evidence="3 14" id="KW-0812">Transmembrane</keyword>
<dbReference type="Gene3D" id="2.60.120.260">
    <property type="entry name" value="Galactose-binding domain-like"/>
    <property type="match status" value="1"/>
</dbReference>
<evidence type="ECO:0000256" key="9">
    <source>
        <dbReference type="ARBA" id="ARBA00023157"/>
    </source>
</evidence>
<comment type="similarity">
    <text evidence="12">Belongs to the protein kinase superfamily. Tyr protein kinase family. Insulin receptor subfamily.</text>
</comment>
<evidence type="ECO:0000256" key="13">
    <source>
        <dbReference type="SAM" id="MobiDB-lite"/>
    </source>
</evidence>
<dbReference type="InterPro" id="IPR000719">
    <property type="entry name" value="Prot_kinase_dom"/>
</dbReference>
<keyword evidence="8 14" id="KW-0472">Membrane</keyword>
<keyword evidence="5" id="KW-0547">Nucleotide-binding</keyword>
<keyword evidence="10" id="KW-0675">Receptor</keyword>
<evidence type="ECO:0000256" key="6">
    <source>
        <dbReference type="ARBA" id="ARBA00022840"/>
    </source>
</evidence>
<dbReference type="GO" id="GO:0038062">
    <property type="term" value="F:protein tyrosine kinase collagen receptor activity"/>
    <property type="evidence" value="ECO:0007669"/>
    <property type="project" value="TreeGrafter"/>
</dbReference>
<evidence type="ECO:0000256" key="10">
    <source>
        <dbReference type="ARBA" id="ARBA00023170"/>
    </source>
</evidence>
<dbReference type="AlphaFoldDB" id="A0A818JNJ8"/>
<dbReference type="Gene3D" id="1.10.510.10">
    <property type="entry name" value="Transferase(Phosphotransferase) domain 1"/>
    <property type="match status" value="1"/>
</dbReference>
<evidence type="ECO:0000313" key="19">
    <source>
        <dbReference type="Proteomes" id="UP000663865"/>
    </source>
</evidence>
<evidence type="ECO:0000256" key="5">
    <source>
        <dbReference type="ARBA" id="ARBA00022741"/>
    </source>
</evidence>
<keyword evidence="9" id="KW-1015">Disulfide bond</keyword>
<dbReference type="CDD" id="cd00057">
    <property type="entry name" value="FA58C"/>
    <property type="match status" value="1"/>
</dbReference>
<feature type="domain" description="Protein kinase" evidence="15">
    <location>
        <begin position="524"/>
        <end position="791"/>
    </location>
</feature>
<evidence type="ECO:0000313" key="18">
    <source>
        <dbReference type="EMBL" id="CAF4776853.1"/>
    </source>
</evidence>
<dbReference type="SMART" id="SM00231">
    <property type="entry name" value="FA58C"/>
    <property type="match status" value="1"/>
</dbReference>
<dbReference type="EMBL" id="CAJOBS010001943">
    <property type="protein sequence ID" value="CAF4776853.1"/>
    <property type="molecule type" value="Genomic_DNA"/>
</dbReference>
<dbReference type="EMBL" id="CAJNYV010003157">
    <property type="protein sequence ID" value="CAF3538528.1"/>
    <property type="molecule type" value="Genomic_DNA"/>
</dbReference>
<dbReference type="InterPro" id="IPR050122">
    <property type="entry name" value="RTK"/>
</dbReference>
<dbReference type="GO" id="GO:0010976">
    <property type="term" value="P:positive regulation of neuron projection development"/>
    <property type="evidence" value="ECO:0007669"/>
    <property type="project" value="TreeGrafter"/>
</dbReference>
<dbReference type="Gene3D" id="2.60.120.1190">
    <property type="match status" value="1"/>
</dbReference>
<evidence type="ECO:0000256" key="14">
    <source>
        <dbReference type="SAM" id="Phobius"/>
    </source>
</evidence>
<keyword evidence="7 14" id="KW-1133">Transmembrane helix</keyword>
<dbReference type="Pfam" id="PF00754">
    <property type="entry name" value="F5_F8_type_C"/>
    <property type="match status" value="1"/>
</dbReference>